<evidence type="ECO:0000256" key="2">
    <source>
        <dbReference type="ARBA" id="ARBA00022946"/>
    </source>
</evidence>
<evidence type="ECO:0000256" key="3">
    <source>
        <dbReference type="ARBA" id="ARBA00023004"/>
    </source>
</evidence>
<dbReference type="PANTHER" id="PTHR13184">
    <property type="entry name" value="37S RIBOSOMAL PROTEIN S22"/>
    <property type="match status" value="1"/>
</dbReference>
<evidence type="ECO:0000313" key="6">
    <source>
        <dbReference type="Proteomes" id="UP000643405"/>
    </source>
</evidence>
<sequence>MELPAALRAAVDAALEGVSLTDLQRAASTLSQRYRAETRDGRLHISDALYARAYLATRLPATFAAVRASLESVAERLPDFAPETFLDAGAGPGTAFWAASDCWPDLAEATLLEASPAIRAVGSDLAKASPLKASWRSADLVKDQLPAGRFDLVTLAYVLDELAPERRARLIESLWQATGGVLVVIEPGTPAGWKRILDVRDTLLAQGGHVVAPCPHRAPCPLVEPDWCHFSRRVARSRIHRLTKQGEVPWEDEKYSFVAFSRQPVPVPPEARVLAPPRGSGGLVELKLCLPSGQAEERRFSRREGALFKRAKRADWGDALDLETP</sequence>
<keyword evidence="5" id="KW-0489">Methyltransferase</keyword>
<dbReference type="GO" id="GO:0003735">
    <property type="term" value="F:structural constituent of ribosome"/>
    <property type="evidence" value="ECO:0007669"/>
    <property type="project" value="TreeGrafter"/>
</dbReference>
<dbReference type="GO" id="GO:0015935">
    <property type="term" value="C:small ribosomal subunit"/>
    <property type="evidence" value="ECO:0007669"/>
    <property type="project" value="TreeGrafter"/>
</dbReference>
<dbReference type="InterPro" id="IPR015324">
    <property type="entry name" value="Ribosomal_Rsm22-like"/>
</dbReference>
<name>A0A8J6PUF2_9HYPH</name>
<dbReference type="Pfam" id="PF09243">
    <property type="entry name" value="Rsm22"/>
    <property type="match status" value="1"/>
</dbReference>
<dbReference type="Gene3D" id="3.40.50.150">
    <property type="entry name" value="Vaccinia Virus protein VP39"/>
    <property type="match status" value="1"/>
</dbReference>
<dbReference type="GO" id="GO:0046872">
    <property type="term" value="F:metal ion binding"/>
    <property type="evidence" value="ECO:0007669"/>
    <property type="project" value="UniProtKB-KW"/>
</dbReference>
<dbReference type="CDD" id="cd02440">
    <property type="entry name" value="AdoMet_MTases"/>
    <property type="match status" value="1"/>
</dbReference>
<dbReference type="PANTHER" id="PTHR13184:SF5">
    <property type="entry name" value="METHYLTRANSFERASE-LIKE PROTEIN 17, MITOCHONDRIAL"/>
    <property type="match status" value="1"/>
</dbReference>
<evidence type="ECO:0000313" key="5">
    <source>
        <dbReference type="EMBL" id="MBD0413987.1"/>
    </source>
</evidence>
<keyword evidence="4" id="KW-0411">Iron-sulfur</keyword>
<gene>
    <name evidence="5" type="ORF">ICI42_04905</name>
</gene>
<dbReference type="InterPro" id="IPR052571">
    <property type="entry name" value="Mt_RNA_Methyltransferase"/>
</dbReference>
<dbReference type="SUPFAM" id="SSF53335">
    <property type="entry name" value="S-adenosyl-L-methionine-dependent methyltransferases"/>
    <property type="match status" value="1"/>
</dbReference>
<keyword evidence="2" id="KW-0809">Transit peptide</keyword>
<dbReference type="GO" id="GO:0008168">
    <property type="term" value="F:methyltransferase activity"/>
    <property type="evidence" value="ECO:0007669"/>
    <property type="project" value="UniProtKB-KW"/>
</dbReference>
<comment type="caution">
    <text evidence="5">The sequence shown here is derived from an EMBL/GenBank/DDBJ whole genome shotgun (WGS) entry which is preliminary data.</text>
</comment>
<dbReference type="EMBL" id="JACVVX010000001">
    <property type="protein sequence ID" value="MBD0413987.1"/>
    <property type="molecule type" value="Genomic_DNA"/>
</dbReference>
<dbReference type="GO" id="GO:0032259">
    <property type="term" value="P:methylation"/>
    <property type="evidence" value="ECO:0007669"/>
    <property type="project" value="UniProtKB-KW"/>
</dbReference>
<evidence type="ECO:0000256" key="4">
    <source>
        <dbReference type="ARBA" id="ARBA00023014"/>
    </source>
</evidence>
<keyword evidence="3" id="KW-0408">Iron</keyword>
<dbReference type="GO" id="GO:0051536">
    <property type="term" value="F:iron-sulfur cluster binding"/>
    <property type="evidence" value="ECO:0007669"/>
    <property type="project" value="UniProtKB-KW"/>
</dbReference>
<protein>
    <submittedName>
        <fullName evidence="5">Methyltransferase type 11</fullName>
    </submittedName>
</protein>
<keyword evidence="6" id="KW-1185">Reference proteome</keyword>
<reference evidence="5" key="1">
    <citation type="submission" date="2020-09" db="EMBL/GenBank/DDBJ databases">
        <title>Genome seq and assembly of Tianweitania sp.</title>
        <authorList>
            <person name="Chhetri G."/>
        </authorList>
    </citation>
    <scope>NUCLEOTIDE SEQUENCE</scope>
    <source>
        <strain evidence="5">Rool2</strain>
    </source>
</reference>
<keyword evidence="1" id="KW-0479">Metal-binding</keyword>
<dbReference type="AlphaFoldDB" id="A0A8J6PUF2"/>
<organism evidence="5 6">
    <name type="scientific">Oryzicola mucosus</name>
    <dbReference type="NCBI Taxonomy" id="2767425"/>
    <lineage>
        <taxon>Bacteria</taxon>
        <taxon>Pseudomonadati</taxon>
        <taxon>Pseudomonadota</taxon>
        <taxon>Alphaproteobacteria</taxon>
        <taxon>Hyphomicrobiales</taxon>
        <taxon>Phyllobacteriaceae</taxon>
        <taxon>Oryzicola</taxon>
    </lineage>
</organism>
<keyword evidence="5" id="KW-0808">Transferase</keyword>
<dbReference type="Proteomes" id="UP000643405">
    <property type="component" value="Unassembled WGS sequence"/>
</dbReference>
<dbReference type="GO" id="GO:0006412">
    <property type="term" value="P:translation"/>
    <property type="evidence" value="ECO:0007669"/>
    <property type="project" value="InterPro"/>
</dbReference>
<dbReference type="RefSeq" id="WP_188163373.1">
    <property type="nucleotide sequence ID" value="NZ_JACVVX010000001.1"/>
</dbReference>
<accession>A0A8J6PUF2</accession>
<dbReference type="InterPro" id="IPR029063">
    <property type="entry name" value="SAM-dependent_MTases_sf"/>
</dbReference>
<evidence type="ECO:0000256" key="1">
    <source>
        <dbReference type="ARBA" id="ARBA00022723"/>
    </source>
</evidence>
<proteinExistence type="predicted"/>